<sequence>MASHANNSEYQIEYIDGNPVVLGTRSLNWNGTEYTINTLNLFQARDSYYIQSMLAYEELMKIARSLK</sequence>
<dbReference type="EMBL" id="CP002408">
    <property type="protein sequence ID" value="AFU60474.1"/>
    <property type="molecule type" value="Genomic_DNA"/>
</dbReference>
<protein>
    <submittedName>
        <fullName evidence="1">Uncharacterized protein</fullName>
    </submittedName>
</protein>
<keyword evidence="2" id="KW-1185">Reference proteome</keyword>
<accession>K0IP43</accession>
<organism evidence="1 2">
    <name type="scientific">Nitrososphaera gargensis (strain Ga9.2)</name>
    <dbReference type="NCBI Taxonomy" id="1237085"/>
    <lineage>
        <taxon>Archaea</taxon>
        <taxon>Nitrososphaerota</taxon>
        <taxon>Nitrososphaeria</taxon>
        <taxon>Nitrososphaerales</taxon>
        <taxon>Nitrososphaeraceae</taxon>
        <taxon>Nitrososphaera</taxon>
    </lineage>
</organism>
<dbReference type="BioCyc" id="CNIT1237085:G1324-3562-MONOMER"/>
<dbReference type="AlphaFoldDB" id="K0IP43"/>
<evidence type="ECO:0000313" key="2">
    <source>
        <dbReference type="Proteomes" id="UP000008037"/>
    </source>
</evidence>
<dbReference type="InParanoid" id="K0IP43"/>
<reference evidence="1 2" key="1">
    <citation type="journal article" date="2012" name="Environ. Microbiol.">
        <title>The genome of the ammonia-oxidizing Candidatus Nitrososphaera gargensis: insights into metabolic versatility and environmental adaptations.</title>
        <authorList>
            <person name="Spang A."/>
            <person name="Poehlein A."/>
            <person name="Offre P."/>
            <person name="Zumbragel S."/>
            <person name="Haider S."/>
            <person name="Rychlik N."/>
            <person name="Nowka B."/>
            <person name="Schmeisser C."/>
            <person name="Lebedeva E.V."/>
            <person name="Rattei T."/>
            <person name="Bohm C."/>
            <person name="Schmid M."/>
            <person name="Galushko A."/>
            <person name="Hatzenpichler R."/>
            <person name="Weinmaier T."/>
            <person name="Daniel R."/>
            <person name="Schleper C."/>
            <person name="Spieck E."/>
            <person name="Streit W."/>
            <person name="Wagner M."/>
        </authorList>
    </citation>
    <scope>NUCLEOTIDE SEQUENCE [LARGE SCALE GENOMIC DNA]</scope>
    <source>
        <strain evidence="2">Ga9.2</strain>
    </source>
</reference>
<proteinExistence type="predicted"/>
<evidence type="ECO:0000313" key="1">
    <source>
        <dbReference type="EMBL" id="AFU60474.1"/>
    </source>
</evidence>
<gene>
    <name evidence="1" type="ordered locus">Ngar_c35610</name>
</gene>
<dbReference type="KEGG" id="nga:Ngar_c35610"/>
<dbReference type="HOGENOM" id="CLU_2802406_0_0_2"/>
<name>K0IP43_NITGG</name>
<dbReference type="Proteomes" id="UP000008037">
    <property type="component" value="Chromosome"/>
</dbReference>